<proteinExistence type="predicted"/>
<dbReference type="Gene3D" id="3.30.200.20">
    <property type="entry name" value="Phosphorylase Kinase, domain 1"/>
    <property type="match status" value="1"/>
</dbReference>
<dbReference type="InterPro" id="IPR020635">
    <property type="entry name" value="Tyr_kinase_cat_dom"/>
</dbReference>
<dbReference type="InterPro" id="IPR050122">
    <property type="entry name" value="RTK"/>
</dbReference>
<dbReference type="InParanoid" id="B7PIC9"/>
<dbReference type="PaxDb" id="6945-B7PIC9"/>
<keyword evidence="3" id="KW-0067">ATP-binding</keyword>
<feature type="compositionally biased region" description="Basic and acidic residues" evidence="4">
    <location>
        <begin position="1077"/>
        <end position="1095"/>
    </location>
</feature>
<dbReference type="GO" id="GO:0005886">
    <property type="term" value="C:plasma membrane"/>
    <property type="evidence" value="ECO:0000318"/>
    <property type="project" value="GO_Central"/>
</dbReference>
<comment type="catalytic activity">
    <reaction evidence="2">
        <text>L-tyrosyl-[protein] + ATP = O-phospho-L-tyrosyl-[protein] + ADP + H(+)</text>
        <dbReference type="Rhea" id="RHEA:10596"/>
        <dbReference type="Rhea" id="RHEA-COMP:10136"/>
        <dbReference type="Rhea" id="RHEA-COMP:20101"/>
        <dbReference type="ChEBI" id="CHEBI:15378"/>
        <dbReference type="ChEBI" id="CHEBI:30616"/>
        <dbReference type="ChEBI" id="CHEBI:46858"/>
        <dbReference type="ChEBI" id="CHEBI:61978"/>
        <dbReference type="ChEBI" id="CHEBI:456216"/>
        <dbReference type="EC" id="2.7.10.1"/>
    </reaction>
</comment>
<dbReference type="Pfam" id="PF07714">
    <property type="entry name" value="PK_Tyr_Ser-Thr"/>
    <property type="match status" value="2"/>
</dbReference>
<organism>
    <name type="scientific">Ixodes scapularis</name>
    <name type="common">Black-legged tick</name>
    <name type="synonym">Deer tick</name>
    <dbReference type="NCBI Taxonomy" id="6945"/>
    <lineage>
        <taxon>Eukaryota</taxon>
        <taxon>Metazoa</taxon>
        <taxon>Ecdysozoa</taxon>
        <taxon>Arthropoda</taxon>
        <taxon>Chelicerata</taxon>
        <taxon>Arachnida</taxon>
        <taxon>Acari</taxon>
        <taxon>Parasitiformes</taxon>
        <taxon>Ixodida</taxon>
        <taxon>Ixodoidea</taxon>
        <taxon>Ixodidae</taxon>
        <taxon>Ixodinae</taxon>
        <taxon>Ixodes</taxon>
    </lineage>
</organism>
<dbReference type="GO" id="GO:0007169">
    <property type="term" value="P:cell surface receptor protein tyrosine kinase signaling pathway"/>
    <property type="evidence" value="ECO:0000318"/>
    <property type="project" value="GO_Central"/>
</dbReference>
<keyword evidence="7" id="KW-0418">Kinase</keyword>
<gene>
    <name evidence="7" type="ORF">IscW_ISCW003506</name>
</gene>
<keyword evidence="5" id="KW-0732">Signal</keyword>
<dbReference type="InterPro" id="IPR001245">
    <property type="entry name" value="Ser-Thr/Tyr_kinase_cat_dom"/>
</dbReference>
<feature type="compositionally biased region" description="Basic and acidic residues" evidence="4">
    <location>
        <begin position="629"/>
        <end position="641"/>
    </location>
</feature>
<dbReference type="InterPro" id="IPR055162">
    <property type="entry name" value="RET_CRD"/>
</dbReference>
<reference evidence="8" key="2">
    <citation type="submission" date="2020-05" db="UniProtKB">
        <authorList>
            <consortium name="EnsemblMetazoa"/>
        </authorList>
    </citation>
    <scope>IDENTIFICATION</scope>
    <source>
        <strain evidence="8">wikel</strain>
    </source>
</reference>
<keyword evidence="7" id="KW-0808">Transferase</keyword>
<keyword evidence="9" id="KW-1185">Reference proteome</keyword>
<dbReference type="EMBL" id="ABJB010498151">
    <property type="status" value="NOT_ANNOTATED_CDS"/>
    <property type="molecule type" value="Genomic_DNA"/>
</dbReference>
<dbReference type="Pfam" id="PF22540">
    <property type="entry name" value="RET_CRD"/>
    <property type="match status" value="1"/>
</dbReference>
<evidence type="ECO:0000256" key="4">
    <source>
        <dbReference type="SAM" id="MobiDB-lite"/>
    </source>
</evidence>
<feature type="region of interest" description="Disordered" evidence="4">
    <location>
        <begin position="717"/>
        <end position="741"/>
    </location>
</feature>
<dbReference type="PROSITE" id="PS00107">
    <property type="entry name" value="PROTEIN_KINASE_ATP"/>
    <property type="match status" value="1"/>
</dbReference>
<evidence type="ECO:0000256" key="2">
    <source>
        <dbReference type="ARBA" id="ARBA00051243"/>
    </source>
</evidence>
<evidence type="ECO:0000256" key="3">
    <source>
        <dbReference type="PROSITE-ProRule" id="PRU10141"/>
    </source>
</evidence>
<accession>B7PIC9</accession>
<dbReference type="EMBL" id="ABJB010917952">
    <property type="status" value="NOT_ANNOTATED_CDS"/>
    <property type="molecule type" value="Genomic_DNA"/>
</dbReference>
<evidence type="ECO:0000259" key="6">
    <source>
        <dbReference type="PROSITE" id="PS50011"/>
    </source>
</evidence>
<dbReference type="FunFam" id="1.10.510.10:FF:001346">
    <property type="entry name" value="Uncharacterized protein"/>
    <property type="match status" value="1"/>
</dbReference>
<feature type="domain" description="Protein kinase" evidence="6">
    <location>
        <begin position="766"/>
        <end position="1034"/>
    </location>
</feature>
<dbReference type="SUPFAM" id="SSF56112">
    <property type="entry name" value="Protein kinase-like (PK-like)"/>
    <property type="match status" value="1"/>
</dbReference>
<evidence type="ECO:0000313" key="9">
    <source>
        <dbReference type="Proteomes" id="UP000001555"/>
    </source>
</evidence>
<dbReference type="EMBL" id="ABJB010071694">
    <property type="status" value="NOT_ANNOTATED_CDS"/>
    <property type="molecule type" value="Genomic_DNA"/>
</dbReference>
<dbReference type="EMBL" id="ABJB010276834">
    <property type="status" value="NOT_ANNOTATED_CDS"/>
    <property type="molecule type" value="Genomic_DNA"/>
</dbReference>
<dbReference type="EC" id="2.7.10.1" evidence="7"/>
<evidence type="ECO:0000313" key="8">
    <source>
        <dbReference type="EnsemblMetazoa" id="ISCW003506-PA"/>
    </source>
</evidence>
<dbReference type="InterPro" id="IPR000719">
    <property type="entry name" value="Prot_kinase_dom"/>
</dbReference>
<dbReference type="EMBL" id="ABJB010450687">
    <property type="status" value="NOT_ANNOTATED_CDS"/>
    <property type="molecule type" value="Genomic_DNA"/>
</dbReference>
<dbReference type="FunFam" id="3.30.200.20:FF:001842">
    <property type="entry name" value="Proto-oncogene receptor tyrosine protein kinase ret, putative"/>
    <property type="match status" value="1"/>
</dbReference>
<dbReference type="EMBL" id="ABJB010387936">
    <property type="status" value="NOT_ANNOTATED_CDS"/>
    <property type="molecule type" value="Genomic_DNA"/>
</dbReference>
<dbReference type="EMBL" id="DS718147">
    <property type="protein sequence ID" value="EEC06351.1"/>
    <property type="molecule type" value="Genomic_DNA"/>
</dbReference>
<dbReference type="EnsemblMetazoa" id="ISCW003506-RA">
    <property type="protein sequence ID" value="ISCW003506-PA"/>
    <property type="gene ID" value="ISCW003506"/>
</dbReference>
<dbReference type="HOGENOM" id="CLU_276255_0_0_1"/>
<keyword evidence="7" id="KW-0675">Receptor</keyword>
<dbReference type="InterPro" id="IPR017441">
    <property type="entry name" value="Protein_kinase_ATP_BS"/>
</dbReference>
<dbReference type="GO" id="GO:0004714">
    <property type="term" value="F:transmembrane receptor protein tyrosine kinase activity"/>
    <property type="evidence" value="ECO:0000318"/>
    <property type="project" value="GO_Central"/>
</dbReference>
<feature type="compositionally biased region" description="Polar residues" evidence="4">
    <location>
        <begin position="728"/>
        <end position="739"/>
    </location>
</feature>
<feature type="signal peptide" evidence="5">
    <location>
        <begin position="1"/>
        <end position="22"/>
    </location>
</feature>
<dbReference type="GO" id="GO:0043235">
    <property type="term" value="C:receptor complex"/>
    <property type="evidence" value="ECO:0000318"/>
    <property type="project" value="GO_Central"/>
</dbReference>
<dbReference type="PROSITE" id="PS50011">
    <property type="entry name" value="PROTEIN_KINASE_DOM"/>
    <property type="match status" value="1"/>
</dbReference>
<dbReference type="InterPro" id="IPR008266">
    <property type="entry name" value="Tyr_kinase_AS"/>
</dbReference>
<dbReference type="PANTHER" id="PTHR24416">
    <property type="entry name" value="TYROSINE-PROTEIN KINASE RECEPTOR"/>
    <property type="match status" value="1"/>
</dbReference>
<dbReference type="GO" id="GO:0005524">
    <property type="term" value="F:ATP binding"/>
    <property type="evidence" value="ECO:0007669"/>
    <property type="project" value="UniProtKB-UniRule"/>
</dbReference>
<dbReference type="STRING" id="6945.B7PIC9"/>
<evidence type="ECO:0000313" key="7">
    <source>
        <dbReference type="EMBL" id="EEC06351.1"/>
    </source>
</evidence>
<comment type="subcellular location">
    <subcellularLocation>
        <location evidence="1">Membrane</location>
        <topology evidence="1">Single-pass membrane protein</topology>
    </subcellularLocation>
</comment>
<dbReference type="VEuPathDB" id="VectorBase:ISCP_018730"/>
<dbReference type="EMBL" id="ABJB010849151">
    <property type="status" value="NOT_ANNOTATED_CDS"/>
    <property type="molecule type" value="Genomic_DNA"/>
</dbReference>
<dbReference type="Gene3D" id="1.10.510.10">
    <property type="entry name" value="Transferase(Phosphotransferase) domain 1"/>
    <property type="match status" value="2"/>
</dbReference>
<dbReference type="Proteomes" id="UP000001555">
    <property type="component" value="Unassembled WGS sequence"/>
</dbReference>
<dbReference type="SMART" id="SM00219">
    <property type="entry name" value="TyrKc"/>
    <property type="match status" value="1"/>
</dbReference>
<dbReference type="FunFam" id="1.10.510.10:FF:002653">
    <property type="match status" value="1"/>
</dbReference>
<protein>
    <submittedName>
        <fullName evidence="7 8">Proto-oncogene receptor tyrosine protein kinase ret, putative</fullName>
        <ecNumber evidence="7">2.7.10.1</ecNumber>
    </submittedName>
</protein>
<feature type="region of interest" description="Disordered" evidence="4">
    <location>
        <begin position="629"/>
        <end position="659"/>
    </location>
</feature>
<dbReference type="EMBL" id="ABJB010429947">
    <property type="status" value="NOT_ANNOTATED_CDS"/>
    <property type="molecule type" value="Genomic_DNA"/>
</dbReference>
<dbReference type="OrthoDB" id="3256376at2759"/>
<feature type="binding site" evidence="3">
    <location>
        <position position="800"/>
    </location>
    <ligand>
        <name>ATP</name>
        <dbReference type="ChEBI" id="CHEBI:30616"/>
    </ligand>
</feature>
<evidence type="ECO:0000256" key="5">
    <source>
        <dbReference type="SAM" id="SignalP"/>
    </source>
</evidence>
<feature type="region of interest" description="Disordered" evidence="4">
    <location>
        <begin position="1065"/>
        <end position="1153"/>
    </location>
</feature>
<reference evidence="7 9" key="1">
    <citation type="submission" date="2008-03" db="EMBL/GenBank/DDBJ databases">
        <title>Annotation of Ixodes scapularis.</title>
        <authorList>
            <consortium name="Ixodes scapularis Genome Project Consortium"/>
            <person name="Caler E."/>
            <person name="Hannick L.I."/>
            <person name="Bidwell S."/>
            <person name="Joardar V."/>
            <person name="Thiagarajan M."/>
            <person name="Amedeo P."/>
            <person name="Galinsky K.J."/>
            <person name="Schobel S."/>
            <person name="Inman J."/>
            <person name="Hostetler J."/>
            <person name="Miller J."/>
            <person name="Hammond M."/>
            <person name="Megy K."/>
            <person name="Lawson D."/>
            <person name="Kodira C."/>
            <person name="Sutton G."/>
            <person name="Meyer J."/>
            <person name="Hill C.A."/>
            <person name="Birren B."/>
            <person name="Nene V."/>
            <person name="Collins F."/>
            <person name="Alarcon-Chaidez F."/>
            <person name="Wikel S."/>
            <person name="Strausberg R."/>
        </authorList>
    </citation>
    <scope>NUCLEOTIDE SEQUENCE [LARGE SCALE GENOMIC DNA]</scope>
    <source>
        <strain evidence="9">Wikel</strain>
        <strain evidence="7">Wikel colony</strain>
    </source>
</reference>
<dbReference type="PROSITE" id="PS00109">
    <property type="entry name" value="PROTEIN_KINASE_TYR"/>
    <property type="match status" value="1"/>
</dbReference>
<keyword evidence="3" id="KW-0547">Nucleotide-binding</keyword>
<dbReference type="InterPro" id="IPR011009">
    <property type="entry name" value="Kinase-like_dom_sf"/>
</dbReference>
<dbReference type="VEuPathDB" id="VectorBase:ISCW003506"/>
<evidence type="ECO:0000256" key="1">
    <source>
        <dbReference type="ARBA" id="ARBA00004167"/>
    </source>
</evidence>
<dbReference type="VEuPathDB" id="VectorBase:ISCI003506"/>
<sequence>MGAVASLRSTDILAALWVSTQAVVDVGASKNRGPTEMLMKLLLVDERWSTIMLVRGTQLLRPSRTRRAVRGTRRGDPAHIVSERCIRSRRHVAPLYENLADIGRALVTLYEHEAPAGRPPPVLVEWPQRVPSVRTVDVLSDQPAGLPFFEAHAAVVFLGPPQVHGDPKGHTPELPVLSYALDTSGTSDAQSEGIFTIDCRSGQLSLTRPFPVSRGNKQQNPPTWNLVLEARVQWDCRNCSSKFPVRVRQIRSSSRSTLCENSRRVCFPPGLRNPEYAYSEGVSSGTVVDVLRPQAMAVLCPTLKPRYTLIQERSSPLSVDSASGLLSLSKGLHWNDPPVLARVRCFTGEGPAAETDVSVFVWDLDDHPPRLPAKASLECRITLDKLEAHTKLDCPLSILDGDSLDANKFRVRLDGDDLELFKAKTPLDEYFLGERKETFVNVALYPRKSGLSFPGQEYTFKVIVEDVDLVRADLNNKVIFTVIIANSSVQRVPLQLQEIYNISMSRSAAALARMLFLWKNVQLSKSQCLSSCGPGAPDGRCRWREGPEGRYLSSGYSTCTGDRATCPDGTCDELETLRPELCPQDCTQHVVGEALLRQPGRGIKAAQGICSCASADSCTCTKLVSRPESRDSVVGGHEEPKNPGTLHSAGPDTAEAAEASSSAVSSPSCGVVCLASLCLCGLALFGATLAGLLFARRRRAAAKHKYLGSRASLSVPSDYVDGRRHPQHPQQESADAGTQASAPLVSASPLAKLVVDSQWEFPRENLFLEQSLGEGEFGKVVRARARDIAGVRGYSTVAVKMLKGNSTPAEEQDLLSEFCMLKEVNHPNVIRLLGGCTSKGGPLYVIVEYAELGSLLSVLRRSRQLAADRATVVCNPTYMSQGASTAEGASDEGASDGAGLLSHGDLLCYAWQIAKGMAYLADVKMVHRDLAARNILLAAGNVIKISDFGLSRDVYEGDTWSFGVVLWEIVTLGATPYPGVGPEYLFQLLKSGYRMHRPEGCSPHIYRMMQCCWQSRPQERPSFKELTQKLESILQDSASYLDLNVAQQRSYYNLNLPTGSLKQLLDSDDDVNTPESEYGRIEFKSQRSLDRRDSSPGENTAPPVHPKRASSHESRTHSHRKDDLPRPKAAPQDSGVKSRSQKRGCFISSFVQR</sequence>
<dbReference type="PRINTS" id="PR00109">
    <property type="entry name" value="TYRKINASE"/>
</dbReference>
<name>B7PIC9_IXOSC</name>
<feature type="compositionally biased region" description="Basic and acidic residues" evidence="4">
    <location>
        <begin position="1110"/>
        <end position="1126"/>
    </location>
</feature>
<dbReference type="AlphaFoldDB" id="B7PIC9"/>
<feature type="chain" id="PRO_5010826169" evidence="5">
    <location>
        <begin position="23"/>
        <end position="1153"/>
    </location>
</feature>
<dbReference type="PANTHER" id="PTHR24416:SF617">
    <property type="entry name" value="RET ONCOGENE, ISOFORM A"/>
    <property type="match status" value="1"/>
</dbReference>